<evidence type="ECO:0000256" key="15">
    <source>
        <dbReference type="PROSITE-ProRule" id="PRU00560"/>
    </source>
</evidence>
<dbReference type="Pfam" id="PF00580">
    <property type="entry name" value="UvrD-helicase"/>
    <property type="match status" value="1"/>
</dbReference>
<comment type="similarity">
    <text evidence="1">Belongs to the helicase family. UvrD subfamily.</text>
</comment>
<keyword evidence="9" id="KW-0238">DNA-binding</keyword>
<dbReference type="Gene3D" id="1.10.486.10">
    <property type="entry name" value="PCRA, domain 4"/>
    <property type="match status" value="1"/>
</dbReference>
<evidence type="ECO:0000256" key="5">
    <source>
        <dbReference type="ARBA" id="ARBA00022801"/>
    </source>
</evidence>
<keyword evidence="4" id="KW-0227">DNA damage</keyword>
<keyword evidence="8 15" id="KW-0067">ATP-binding</keyword>
<comment type="catalytic activity">
    <reaction evidence="12">
        <text>Couples ATP hydrolysis with the unwinding of duplex DNA by translocating in the 3'-5' direction.</text>
        <dbReference type="EC" id="5.6.2.4"/>
    </reaction>
</comment>
<dbReference type="Pfam" id="PF12705">
    <property type="entry name" value="PDDEXK_1"/>
    <property type="match status" value="2"/>
</dbReference>
<evidence type="ECO:0000259" key="18">
    <source>
        <dbReference type="PROSITE" id="PS51217"/>
    </source>
</evidence>
<evidence type="ECO:0000256" key="9">
    <source>
        <dbReference type="ARBA" id="ARBA00023125"/>
    </source>
</evidence>
<dbReference type="GO" id="GO:0005829">
    <property type="term" value="C:cytosol"/>
    <property type="evidence" value="ECO:0007669"/>
    <property type="project" value="TreeGrafter"/>
</dbReference>
<evidence type="ECO:0000256" key="10">
    <source>
        <dbReference type="ARBA" id="ARBA00023204"/>
    </source>
</evidence>
<dbReference type="InterPro" id="IPR013986">
    <property type="entry name" value="DExx_box_DNA_helicase_dom_sf"/>
</dbReference>
<dbReference type="SUPFAM" id="SSF52980">
    <property type="entry name" value="Restriction endonuclease-like"/>
    <property type="match status" value="1"/>
</dbReference>
<accession>A0A2H0W0S0</accession>
<dbReference type="PROSITE" id="PS51198">
    <property type="entry name" value="UVRD_HELICASE_ATP_BIND"/>
    <property type="match status" value="1"/>
</dbReference>
<dbReference type="CDD" id="cd17932">
    <property type="entry name" value="DEXQc_UvrD"/>
    <property type="match status" value="1"/>
</dbReference>
<dbReference type="Gene3D" id="3.90.320.10">
    <property type="match status" value="1"/>
</dbReference>
<evidence type="ECO:0000256" key="16">
    <source>
        <dbReference type="SAM" id="MobiDB-lite"/>
    </source>
</evidence>
<dbReference type="InterPro" id="IPR014017">
    <property type="entry name" value="DNA_helicase_UvrD-like_C"/>
</dbReference>
<dbReference type="GO" id="GO:0033202">
    <property type="term" value="C:DNA helicase complex"/>
    <property type="evidence" value="ECO:0007669"/>
    <property type="project" value="TreeGrafter"/>
</dbReference>
<dbReference type="PANTHER" id="PTHR11070">
    <property type="entry name" value="UVRD / RECB / PCRA DNA HELICASE FAMILY MEMBER"/>
    <property type="match status" value="1"/>
</dbReference>
<keyword evidence="11" id="KW-0413">Isomerase</keyword>
<evidence type="ECO:0000256" key="1">
    <source>
        <dbReference type="ARBA" id="ARBA00009922"/>
    </source>
</evidence>
<dbReference type="InterPro" id="IPR038726">
    <property type="entry name" value="PDDEXK_AddAB-type"/>
</dbReference>
<dbReference type="EC" id="5.6.2.4" evidence="13"/>
<keyword evidence="5 15" id="KW-0378">Hydrolase</keyword>
<feature type="binding site" evidence="15">
    <location>
        <begin position="26"/>
        <end position="33"/>
    </location>
    <ligand>
        <name>ATP</name>
        <dbReference type="ChEBI" id="CHEBI:30616"/>
    </ligand>
</feature>
<dbReference type="GO" id="GO:0005524">
    <property type="term" value="F:ATP binding"/>
    <property type="evidence" value="ECO:0007669"/>
    <property type="project" value="UniProtKB-UniRule"/>
</dbReference>
<gene>
    <name evidence="19" type="ORF">COT81_03940</name>
</gene>
<dbReference type="Gene3D" id="3.40.50.300">
    <property type="entry name" value="P-loop containing nucleotide triphosphate hydrolases"/>
    <property type="match status" value="2"/>
</dbReference>
<evidence type="ECO:0000256" key="2">
    <source>
        <dbReference type="ARBA" id="ARBA00022722"/>
    </source>
</evidence>
<dbReference type="SUPFAM" id="SSF52540">
    <property type="entry name" value="P-loop containing nucleoside triphosphate hydrolases"/>
    <property type="match status" value="1"/>
</dbReference>
<keyword evidence="6 15" id="KW-0347">Helicase</keyword>
<dbReference type="GO" id="GO:0003677">
    <property type="term" value="F:DNA binding"/>
    <property type="evidence" value="ECO:0007669"/>
    <property type="project" value="UniProtKB-KW"/>
</dbReference>
<dbReference type="GO" id="GO:0043138">
    <property type="term" value="F:3'-5' DNA helicase activity"/>
    <property type="evidence" value="ECO:0007669"/>
    <property type="project" value="UniProtKB-EC"/>
</dbReference>
<comment type="catalytic activity">
    <reaction evidence="14">
        <text>ATP + H2O = ADP + phosphate + H(+)</text>
        <dbReference type="Rhea" id="RHEA:13065"/>
        <dbReference type="ChEBI" id="CHEBI:15377"/>
        <dbReference type="ChEBI" id="CHEBI:15378"/>
        <dbReference type="ChEBI" id="CHEBI:30616"/>
        <dbReference type="ChEBI" id="CHEBI:43474"/>
        <dbReference type="ChEBI" id="CHEBI:456216"/>
        <dbReference type="EC" id="5.6.2.4"/>
    </reaction>
</comment>
<keyword evidence="3 15" id="KW-0547">Nucleotide-binding</keyword>
<evidence type="ECO:0000256" key="14">
    <source>
        <dbReference type="ARBA" id="ARBA00048988"/>
    </source>
</evidence>
<sequence length="1078" mass="122662">MELLESLNKEQLEAVKHKSGPLLIVAGAGTGKTTVITQKIAWLIEQGLAKPEEILALTFTEKAAGEMEERVDALLPIGYTDLWISTFHSFGEKILKLHALDIGLSNDFKLLTETGQWLLMRQNFDKFDLDYYKPLGNPAKFIGAMIKHFSRAKDEEITPAEYLEYAENLQLDKDSRTSAETKKIEIKRLQEIAGAYHTYQQLLLDNNALDFGDLINYTLKLFRDRPQILDKYREQFKFILVDEFQDTNYAQYDLVKMLAAPKNNLTVVADDDQSIYRFRGSSINNILEFKSDYPDAKEVVLVENYRSCQNILDLSYTFIQGNNPNRLESKLNELTKEAKKKGIALDKFKTINKKLKATDNCQAPIEHLHAETLEDEVKAVVEKIIEIKTEKPKSLWSDFAILVRANNQANIFLHALERAQIPYQFFAQRGLYTKPVILDVIAYFKLLDNYHESPALFRVLSYPFWKIPAEDLMKLNLYAFKKTKSLYETLQEIQLVKGLQTRTLDIAKKLLGLIERHTQLAKDKNVSELYVTALKDLGYTQYLHLGETESKVEQLSYLQQFYSKIKQFEAQDSAPRLNTFMELLDLEIEAGDEGSLSVDIEAGPEVVKVMTIHASKGLEFEQVFIVNLVDKRFPTIERKDPIELPDELVKELLLPGNVHLQEERRLMYVAMTRARRGLYFTSADDYGGSRKKKISQFLDELGFSNEKKIEVKNGGMREPTAEQAVARMPQAGAAADYSKHHAGCYSYSQLSSFAKCPLQYKFAYILRVPILGKHTFSFGQTMHLTLQRFLNLMIEHSTKQQSSLLPVSSSSAAKDPSPDRHPEHTTSHPELDSGSLSNRDSGTPASAGAGSAGMTKEKGHPDRHPEHTSSRPELDSGSLSNRDSGSKAGMTKKGIPPLKDLLKIYDEAWIGDWYPDKQTKEKYYKQGKESLTNYYKDLAKNPPRPLHLEKDFTLKVGKSTIKGKIDRIDETAEGIEIIDYKTGKPKDPKKLSADDKEQLLIYQLAAKQTLKQEPTNLSYHYLDSGTKVNFLGGEGELKKLEQDLIARIEAIEKSDFKPTPGWACKFCDYNTICEFRQK</sequence>
<dbReference type="GO" id="GO:0004527">
    <property type="term" value="F:exonuclease activity"/>
    <property type="evidence" value="ECO:0007669"/>
    <property type="project" value="UniProtKB-KW"/>
</dbReference>
<evidence type="ECO:0000256" key="13">
    <source>
        <dbReference type="ARBA" id="ARBA00034808"/>
    </source>
</evidence>
<evidence type="ECO:0000256" key="3">
    <source>
        <dbReference type="ARBA" id="ARBA00022741"/>
    </source>
</evidence>
<evidence type="ECO:0000256" key="12">
    <source>
        <dbReference type="ARBA" id="ARBA00034617"/>
    </source>
</evidence>
<dbReference type="InterPro" id="IPR014016">
    <property type="entry name" value="UvrD-like_ATP-bd"/>
</dbReference>
<proteinExistence type="inferred from homology"/>
<evidence type="ECO:0000256" key="4">
    <source>
        <dbReference type="ARBA" id="ARBA00022763"/>
    </source>
</evidence>
<feature type="compositionally biased region" description="Low complexity" evidence="16">
    <location>
        <begin position="841"/>
        <end position="853"/>
    </location>
</feature>
<evidence type="ECO:0000256" key="7">
    <source>
        <dbReference type="ARBA" id="ARBA00022839"/>
    </source>
</evidence>
<organism evidence="19 20">
    <name type="scientific">Candidatus Buchananbacteria bacterium CG10_big_fil_rev_8_21_14_0_10_42_9</name>
    <dbReference type="NCBI Taxonomy" id="1974526"/>
    <lineage>
        <taxon>Bacteria</taxon>
        <taxon>Candidatus Buchananiibacteriota</taxon>
    </lineage>
</organism>
<evidence type="ECO:0000256" key="6">
    <source>
        <dbReference type="ARBA" id="ARBA00022806"/>
    </source>
</evidence>
<dbReference type="PANTHER" id="PTHR11070:SF55">
    <property type="entry name" value="DNA 3'-5' HELICASE"/>
    <property type="match status" value="1"/>
</dbReference>
<comment type="caution">
    <text evidence="19">The sequence shown here is derived from an EMBL/GenBank/DDBJ whole genome shotgun (WGS) entry which is preliminary data.</text>
</comment>
<reference evidence="20" key="1">
    <citation type="submission" date="2017-09" db="EMBL/GenBank/DDBJ databases">
        <title>Depth-based differentiation of microbial function through sediment-hosted aquifers and enrichment of novel symbionts in the deep terrestrial subsurface.</title>
        <authorList>
            <person name="Probst A.J."/>
            <person name="Ladd B."/>
            <person name="Jarett J.K."/>
            <person name="Geller-Mcgrath D.E."/>
            <person name="Sieber C.M.K."/>
            <person name="Emerson J.B."/>
            <person name="Anantharaman K."/>
            <person name="Thomas B.C."/>
            <person name="Malmstrom R."/>
            <person name="Stieglmeier M."/>
            <person name="Klingl A."/>
            <person name="Woyke T."/>
            <person name="Ryan C.M."/>
            <person name="Banfield J.F."/>
        </authorList>
    </citation>
    <scope>NUCLEOTIDE SEQUENCE [LARGE SCALE GENOMIC DNA]</scope>
</reference>
<dbReference type="GO" id="GO:0000725">
    <property type="term" value="P:recombinational repair"/>
    <property type="evidence" value="ECO:0007669"/>
    <property type="project" value="TreeGrafter"/>
</dbReference>
<dbReference type="InterPro" id="IPR027417">
    <property type="entry name" value="P-loop_NTPase"/>
</dbReference>
<keyword evidence="7" id="KW-0269">Exonuclease</keyword>
<feature type="compositionally biased region" description="Basic and acidic residues" evidence="16">
    <location>
        <begin position="816"/>
        <end position="831"/>
    </location>
</feature>
<dbReference type="InterPro" id="IPR011335">
    <property type="entry name" value="Restrct_endonuc-II-like"/>
</dbReference>
<dbReference type="EMBL" id="PEZZ01000031">
    <property type="protein sequence ID" value="PIS04916.1"/>
    <property type="molecule type" value="Genomic_DNA"/>
</dbReference>
<evidence type="ECO:0000256" key="11">
    <source>
        <dbReference type="ARBA" id="ARBA00023235"/>
    </source>
</evidence>
<feature type="domain" description="UvrD-like helicase ATP-binding" evidence="17">
    <location>
        <begin position="5"/>
        <end position="308"/>
    </location>
</feature>
<feature type="compositionally biased region" description="Low complexity" evidence="16">
    <location>
        <begin position="802"/>
        <end position="815"/>
    </location>
</feature>
<feature type="compositionally biased region" description="Basic and acidic residues" evidence="16">
    <location>
        <begin position="855"/>
        <end position="874"/>
    </location>
</feature>
<dbReference type="Proteomes" id="UP000230935">
    <property type="component" value="Unassembled WGS sequence"/>
</dbReference>
<dbReference type="InterPro" id="IPR011604">
    <property type="entry name" value="PDDEXK-like_dom_sf"/>
</dbReference>
<dbReference type="AlphaFoldDB" id="A0A2H0W0S0"/>
<keyword evidence="2" id="KW-0540">Nuclease</keyword>
<dbReference type="PROSITE" id="PS51217">
    <property type="entry name" value="UVRD_HELICASE_CTER"/>
    <property type="match status" value="1"/>
</dbReference>
<protein>
    <recommendedName>
        <fullName evidence="13">DNA 3'-5' helicase</fullName>
        <ecNumber evidence="13">5.6.2.4</ecNumber>
    </recommendedName>
</protein>
<evidence type="ECO:0000313" key="19">
    <source>
        <dbReference type="EMBL" id="PIS04916.1"/>
    </source>
</evidence>
<keyword evidence="10" id="KW-0234">DNA repair</keyword>
<dbReference type="InterPro" id="IPR000212">
    <property type="entry name" value="DNA_helicase_UvrD/REP"/>
</dbReference>
<dbReference type="Gene3D" id="1.10.10.160">
    <property type="match status" value="1"/>
</dbReference>
<evidence type="ECO:0000313" key="20">
    <source>
        <dbReference type="Proteomes" id="UP000230935"/>
    </source>
</evidence>
<feature type="region of interest" description="Disordered" evidence="16">
    <location>
        <begin position="801"/>
        <end position="894"/>
    </location>
</feature>
<feature type="domain" description="UvrD-like helicase C-terminal" evidence="18">
    <location>
        <begin position="309"/>
        <end position="617"/>
    </location>
</feature>
<dbReference type="Pfam" id="PF13361">
    <property type="entry name" value="UvrD_C"/>
    <property type="match status" value="1"/>
</dbReference>
<evidence type="ECO:0000256" key="8">
    <source>
        <dbReference type="ARBA" id="ARBA00022840"/>
    </source>
</evidence>
<evidence type="ECO:0000259" key="17">
    <source>
        <dbReference type="PROSITE" id="PS51198"/>
    </source>
</evidence>
<name>A0A2H0W0S0_9BACT</name>